<evidence type="ECO:0000313" key="5">
    <source>
        <dbReference type="Proteomes" id="UP000009058"/>
    </source>
</evidence>
<evidence type="ECO:0000313" key="4">
    <source>
        <dbReference type="EMBL" id="EHA49546.1"/>
    </source>
</evidence>
<dbReference type="InParanoid" id="G4NF27"/>
<dbReference type="GeneID" id="5050856"/>
<gene>
    <name evidence="4" type="ORF">MGG_11697</name>
</gene>
<protein>
    <submittedName>
        <fullName evidence="4">Carbamoylphosphate synthase large subunit</fullName>
    </submittedName>
</protein>
<dbReference type="GO" id="GO:0046872">
    <property type="term" value="F:metal ion binding"/>
    <property type="evidence" value="ECO:0007669"/>
    <property type="project" value="InterPro"/>
</dbReference>
<dbReference type="OMA" id="CNPRTHS"/>
<dbReference type="PROSITE" id="PS50975">
    <property type="entry name" value="ATP_GRASP"/>
    <property type="match status" value="1"/>
</dbReference>
<feature type="domain" description="ATP-grasp" evidence="3">
    <location>
        <begin position="233"/>
        <end position="428"/>
    </location>
</feature>
<accession>G4NF27</accession>
<dbReference type="HOGENOM" id="CLU_026180_1_0_1"/>
<dbReference type="InterPro" id="IPR013815">
    <property type="entry name" value="ATP_grasp_subdomain_1"/>
</dbReference>
<dbReference type="AlphaFoldDB" id="G4NF27"/>
<keyword evidence="2" id="KW-0472">Membrane</keyword>
<dbReference type="SUPFAM" id="SSF56059">
    <property type="entry name" value="Glutathione synthetase ATP-binding domain-like"/>
    <property type="match status" value="1"/>
</dbReference>
<dbReference type="EMBL" id="CM001235">
    <property type="protein sequence ID" value="EHA49546.1"/>
    <property type="molecule type" value="Genomic_DNA"/>
</dbReference>
<dbReference type="Gene3D" id="3.30.1490.20">
    <property type="entry name" value="ATP-grasp fold, A domain"/>
    <property type="match status" value="1"/>
</dbReference>
<keyword evidence="1" id="KW-0067">ATP-binding</keyword>
<dbReference type="InterPro" id="IPR011761">
    <property type="entry name" value="ATP-grasp"/>
</dbReference>
<keyword evidence="1" id="KW-0547">Nucleotide-binding</keyword>
<keyword evidence="2" id="KW-0812">Transmembrane</keyword>
<dbReference type="GO" id="GO:0005524">
    <property type="term" value="F:ATP binding"/>
    <property type="evidence" value="ECO:0007669"/>
    <property type="project" value="UniProtKB-UniRule"/>
</dbReference>
<name>G4NF27_PYRO7</name>
<evidence type="ECO:0000256" key="2">
    <source>
        <dbReference type="SAM" id="Phobius"/>
    </source>
</evidence>
<evidence type="ECO:0000256" key="1">
    <source>
        <dbReference type="PROSITE-ProRule" id="PRU00409"/>
    </source>
</evidence>
<dbReference type="VEuPathDB" id="FungiDB:MGG_11697"/>
<dbReference type="KEGG" id="mgr:MGG_11697"/>
<feature type="transmembrane region" description="Helical" evidence="2">
    <location>
        <begin position="58"/>
        <end position="86"/>
    </location>
</feature>
<dbReference type="RefSeq" id="XP_003719130.1">
    <property type="nucleotide sequence ID" value="XM_003719082.1"/>
</dbReference>
<proteinExistence type="predicted"/>
<organism evidence="4 5">
    <name type="scientific">Pyricularia oryzae (strain 70-15 / ATCC MYA-4617 / FGSC 8958)</name>
    <name type="common">Rice blast fungus</name>
    <name type="synonym">Magnaporthe oryzae</name>
    <dbReference type="NCBI Taxonomy" id="242507"/>
    <lineage>
        <taxon>Eukaryota</taxon>
        <taxon>Fungi</taxon>
        <taxon>Dikarya</taxon>
        <taxon>Ascomycota</taxon>
        <taxon>Pezizomycotina</taxon>
        <taxon>Sordariomycetes</taxon>
        <taxon>Sordariomycetidae</taxon>
        <taxon>Magnaporthales</taxon>
        <taxon>Pyriculariaceae</taxon>
        <taxon>Pyricularia</taxon>
    </lineage>
</organism>
<reference evidence="4 5" key="1">
    <citation type="journal article" date="2005" name="Nature">
        <title>The genome sequence of the rice blast fungus Magnaporthe grisea.</title>
        <authorList>
            <person name="Dean R.A."/>
            <person name="Talbot N.J."/>
            <person name="Ebbole D.J."/>
            <person name="Farman M.L."/>
            <person name="Mitchell T.K."/>
            <person name="Orbach M.J."/>
            <person name="Thon M."/>
            <person name="Kulkarni R."/>
            <person name="Xu J.R."/>
            <person name="Pan H."/>
            <person name="Read N.D."/>
            <person name="Lee Y.H."/>
            <person name="Carbone I."/>
            <person name="Brown D."/>
            <person name="Oh Y.Y."/>
            <person name="Donofrio N."/>
            <person name="Jeong J.S."/>
            <person name="Soanes D.M."/>
            <person name="Djonovic S."/>
            <person name="Kolomiets E."/>
            <person name="Rehmeyer C."/>
            <person name="Li W."/>
            <person name="Harding M."/>
            <person name="Kim S."/>
            <person name="Lebrun M.H."/>
            <person name="Bohnert H."/>
            <person name="Coughlan S."/>
            <person name="Butler J."/>
            <person name="Calvo S."/>
            <person name="Ma L.J."/>
            <person name="Nicol R."/>
            <person name="Purcell S."/>
            <person name="Nusbaum C."/>
            <person name="Galagan J.E."/>
            <person name="Birren B.W."/>
        </authorList>
    </citation>
    <scope>NUCLEOTIDE SEQUENCE [LARGE SCALE GENOMIC DNA]</scope>
    <source>
        <strain evidence="5">70-15 / ATCC MYA-4617 / FGSC 8958</strain>
    </source>
</reference>
<dbReference type="STRING" id="242507.G4NF27"/>
<sequence length="553" mass="61716">MERVLWMPDEDVAPLLSVPNATAFFPSDPVPETRRYSSANSPTMAVLALGDTTKTLGIIMLSIFTLPLSLTVTGLLFLAHLIIGYFSRSASKSQLQYEANSNSSHHQKTILVTGVGMTKGLTLARAFHSQGHRVLGADFEDALVPSSGRQSRSLSSFYSLRKPSSKTLSSSYTAQLVDLVTRENVDLWVSCSGVATAVEDGAAADQIEQSTRCRCVQFNEKITARLHEKNSFIRETVRLGLPVPETHEVAAHEDVQRVFDRSGKGRRFIMKPVGMDDAHRGNMTLLPLATSAETEAHVLGLPISSACPWIVQQFIPGGREYCSHALVIRGEVRVFTACSSSELLMHYEALPAHSQLFRDMLQFTKDFCARSEESKSMTGHLSFDFMVDEQGAIHAIECNPRVHTAVVLFSQPGEVTRDMVRAYLWVLEHGQPDNNGSREAVDEVNGQDHVAEIVVPHHQIHPRYWIGHDVVELGLLPIIKLIRGGEEAKKVMKSLAELWLHVRCWKEGSFDARDPLPTLMLYHVYWPLTTAAAWWQGRRWSRINVSTTKMFMI</sequence>
<dbReference type="Gene3D" id="3.40.50.20">
    <property type="match status" value="1"/>
</dbReference>
<dbReference type="Gene3D" id="3.30.470.20">
    <property type="entry name" value="ATP-grasp fold, B domain"/>
    <property type="match status" value="1"/>
</dbReference>
<dbReference type="eggNOG" id="ENOG502RZZG">
    <property type="taxonomic scope" value="Eukaryota"/>
</dbReference>
<dbReference type="Proteomes" id="UP000009058">
    <property type="component" value="Chromosome 5"/>
</dbReference>
<reference key="2">
    <citation type="submission" date="2011-05" db="EMBL/GenBank/DDBJ databases">
        <title>The Genome Sequence of Magnaporthe oryzae 70-15.</title>
        <authorList>
            <consortium name="The Broad Institute Genome Sequencing Platform"/>
            <person name="Ma L.-J."/>
            <person name="Dead R."/>
            <person name="Young S.K."/>
            <person name="Zeng Q."/>
            <person name="Gargeya S."/>
            <person name="Fitzgerald M."/>
            <person name="Haas B."/>
            <person name="Abouelleil A."/>
            <person name="Alvarado L."/>
            <person name="Arachchi H.M."/>
            <person name="Berlin A."/>
            <person name="Brown A."/>
            <person name="Chapman S.B."/>
            <person name="Chen Z."/>
            <person name="Dunbar C."/>
            <person name="Freedman E."/>
            <person name="Gearin G."/>
            <person name="Gellesch M."/>
            <person name="Goldberg J."/>
            <person name="Griggs A."/>
            <person name="Gujja S."/>
            <person name="Heiman D."/>
            <person name="Howarth C."/>
            <person name="Larson L."/>
            <person name="Lui A."/>
            <person name="MacDonald P.J.P."/>
            <person name="Mehta T."/>
            <person name="Montmayeur A."/>
            <person name="Murphy C."/>
            <person name="Neiman D."/>
            <person name="Pearson M."/>
            <person name="Priest M."/>
            <person name="Roberts A."/>
            <person name="Saif S."/>
            <person name="Shea T."/>
            <person name="Shenoy N."/>
            <person name="Sisk P."/>
            <person name="Stolte C."/>
            <person name="Sykes S."/>
            <person name="Yandava C."/>
            <person name="Wortman J."/>
            <person name="Nusbaum C."/>
            <person name="Birren B."/>
        </authorList>
    </citation>
    <scope>NUCLEOTIDE SEQUENCE</scope>
    <source>
        <strain>70-15</strain>
    </source>
</reference>
<evidence type="ECO:0000259" key="3">
    <source>
        <dbReference type="PROSITE" id="PS50975"/>
    </source>
</evidence>
<keyword evidence="2" id="KW-1133">Transmembrane helix</keyword>
<dbReference type="OrthoDB" id="186626at2759"/>
<keyword evidence="5" id="KW-1185">Reference proteome</keyword>